<feature type="compositionally biased region" description="Basic and acidic residues" evidence="2">
    <location>
        <begin position="1841"/>
        <end position="1857"/>
    </location>
</feature>
<protein>
    <submittedName>
        <fullName evidence="3">Uncharacterized protein</fullName>
    </submittedName>
</protein>
<feature type="compositionally biased region" description="Basic and acidic residues" evidence="2">
    <location>
        <begin position="1609"/>
        <end position="1626"/>
    </location>
</feature>
<dbReference type="InterPro" id="IPR029058">
    <property type="entry name" value="AB_hydrolase_fold"/>
</dbReference>
<feature type="compositionally biased region" description="Polar residues" evidence="2">
    <location>
        <begin position="224"/>
        <end position="235"/>
    </location>
</feature>
<evidence type="ECO:0000313" key="3">
    <source>
        <dbReference type="EMBL" id="GMI00725.1"/>
    </source>
</evidence>
<comment type="caution">
    <text evidence="3">The sequence shown here is derived from an EMBL/GenBank/DDBJ whole genome shotgun (WGS) entry which is preliminary data.</text>
</comment>
<feature type="compositionally biased region" description="Acidic residues" evidence="2">
    <location>
        <begin position="489"/>
        <end position="500"/>
    </location>
</feature>
<evidence type="ECO:0000256" key="2">
    <source>
        <dbReference type="SAM" id="MobiDB-lite"/>
    </source>
</evidence>
<reference evidence="4" key="1">
    <citation type="journal article" date="2023" name="Commun. Biol.">
        <title>Genome analysis of Parmales, the sister group of diatoms, reveals the evolutionary specialization of diatoms from phago-mixotrophs to photoautotrophs.</title>
        <authorList>
            <person name="Ban H."/>
            <person name="Sato S."/>
            <person name="Yoshikawa S."/>
            <person name="Yamada K."/>
            <person name="Nakamura Y."/>
            <person name="Ichinomiya M."/>
            <person name="Sato N."/>
            <person name="Blanc-Mathieu R."/>
            <person name="Endo H."/>
            <person name="Kuwata A."/>
            <person name="Ogata H."/>
        </authorList>
    </citation>
    <scope>NUCLEOTIDE SEQUENCE [LARGE SCALE GENOMIC DNA]</scope>
    <source>
        <strain evidence="4">NIES 3699</strain>
    </source>
</reference>
<feature type="compositionally biased region" description="Basic and acidic residues" evidence="2">
    <location>
        <begin position="1781"/>
        <end position="1796"/>
    </location>
</feature>
<accession>A0A9W7C133</accession>
<feature type="region of interest" description="Disordered" evidence="2">
    <location>
        <begin position="215"/>
        <end position="235"/>
    </location>
</feature>
<dbReference type="SUPFAM" id="SSF53474">
    <property type="entry name" value="alpha/beta-Hydrolases"/>
    <property type="match status" value="1"/>
</dbReference>
<feature type="region of interest" description="Disordered" evidence="2">
    <location>
        <begin position="1602"/>
        <end position="1626"/>
    </location>
</feature>
<dbReference type="PROSITE" id="PS50096">
    <property type="entry name" value="IQ"/>
    <property type="match status" value="2"/>
</dbReference>
<feature type="region of interest" description="Disordered" evidence="2">
    <location>
        <begin position="400"/>
        <end position="435"/>
    </location>
</feature>
<feature type="region of interest" description="Disordered" evidence="2">
    <location>
        <begin position="3068"/>
        <end position="3102"/>
    </location>
</feature>
<feature type="coiled-coil region" evidence="1">
    <location>
        <begin position="1112"/>
        <end position="1170"/>
    </location>
</feature>
<feature type="compositionally biased region" description="Gly residues" evidence="2">
    <location>
        <begin position="1815"/>
        <end position="1837"/>
    </location>
</feature>
<dbReference type="InterPro" id="IPR000048">
    <property type="entry name" value="IQ_motif_EF-hand-BS"/>
</dbReference>
<proteinExistence type="predicted"/>
<feature type="compositionally biased region" description="Low complexity" evidence="2">
    <location>
        <begin position="536"/>
        <end position="557"/>
    </location>
</feature>
<feature type="region of interest" description="Disordered" evidence="2">
    <location>
        <begin position="1"/>
        <end position="21"/>
    </location>
</feature>
<evidence type="ECO:0000256" key="1">
    <source>
        <dbReference type="SAM" id="Coils"/>
    </source>
</evidence>
<evidence type="ECO:0000313" key="4">
    <source>
        <dbReference type="Proteomes" id="UP001165160"/>
    </source>
</evidence>
<feature type="compositionally biased region" description="Gly residues" evidence="2">
    <location>
        <begin position="1797"/>
        <end position="1807"/>
    </location>
</feature>
<feature type="compositionally biased region" description="Basic and acidic residues" evidence="2">
    <location>
        <begin position="2948"/>
        <end position="2966"/>
    </location>
</feature>
<feature type="region of interest" description="Disordered" evidence="2">
    <location>
        <begin position="2685"/>
        <end position="2738"/>
    </location>
</feature>
<keyword evidence="4" id="KW-1185">Reference proteome</keyword>
<feature type="compositionally biased region" description="Acidic residues" evidence="2">
    <location>
        <begin position="558"/>
        <end position="567"/>
    </location>
</feature>
<feature type="compositionally biased region" description="Basic and acidic residues" evidence="2">
    <location>
        <begin position="1045"/>
        <end position="1065"/>
    </location>
</feature>
<feature type="coiled-coil region" evidence="1">
    <location>
        <begin position="2173"/>
        <end position="2252"/>
    </location>
</feature>
<dbReference type="Gene3D" id="3.40.50.1820">
    <property type="entry name" value="alpha/beta hydrolase"/>
    <property type="match status" value="1"/>
</dbReference>
<feature type="region of interest" description="Disordered" evidence="2">
    <location>
        <begin position="489"/>
        <end position="567"/>
    </location>
</feature>
<feature type="region of interest" description="Disordered" evidence="2">
    <location>
        <begin position="2942"/>
        <end position="2981"/>
    </location>
</feature>
<dbReference type="EMBL" id="BRXX01000251">
    <property type="protein sequence ID" value="GMI00725.1"/>
    <property type="molecule type" value="Genomic_DNA"/>
</dbReference>
<feature type="region of interest" description="Disordered" evidence="2">
    <location>
        <begin position="1002"/>
        <end position="1065"/>
    </location>
</feature>
<sequence>MSSTNILGTADGTTQKGSHMASQPRKWDWIFRSLHSVTGRRQNSITINMPDTVLFTNGEPVKWLTTLADGRVARQIISGERGYKGTRHVRSKAIKQNEMLVQEQIKTIHDSFFKFRSKFSDFTPATSPLCIAWYNDGKKELLQSQTLLMLMKHREWRVQVTALQIYIKPKREGRGHYDQVHQIRLGADDISDRNAALDIVTKSLAQYAEKAYAINPNETDDDGTQSIATPPSMPTSNLKVDTMDAEFIFDEKENLWFSHLSNVMVQVVHAKRERNMEMKRLEETKLIEAASVVAKELKRLLRMANSRGVSVQSSFEHFDAQGVGYADANNLIEGLARLGIGISYPAAEILMSMIGTASSLHFRAKDLVIFAELEDETVDDGSTSTQSAYKVIVDDSMPPTPVSVKASRKRDNRSPEKSVVMDAFGSPPSSKPGTPLDLDYTVDMEAAARTNNGEPLPRWARNKTKKAYGELKRAEDRFNKFGKIEVEGYEDDISSDEDGDLDKKPVTKPATPLIFPDEVQPKGDGEESSQTSKQPSIASLSVSVSLHSTQSSAQSIDPTDESTYDDDDINLSDKDNLFHSSSGAVMTYRVLDAANRPAASRTEEASDLQQTAAYREAQQILERLEPLKEQPFQLIVTPDVFMTLDTLEPAFAPLLDQHPLSSILLVGLPGLPNTLWPRGTVLNNECHSDCIASLLQHVKANDRFVPKPDVPLFFLGFGVGSAALLHFATGSFNDPILRPFKDSTRTFILSNSFSKVNGELKRTIQGVRRVLKKDDYRERVAMLESLMFSGEYLDEVGKEVALEEFWSTRQRVSIEDPTEAQAAKRKKLSMCSGNAKEGIVALLHGIQSGVDVTPNFDEISVPLLFLQSSKDNFIAPTNIEVFEETEEEFQVVKSPRDLIPLEPSPTSKVLNVQWLHCGHCILQERKSAVMQLVLKLVAQAHNEKPEVSMENIDKLANKVVDEEKTQNLSDFFDVLEDDMGFENTSLFQSSLGQSKNPYAQESYISNESESKDDEGSTVAEEKSEEQSTATGSTVAEKQRKKRERRAREAQVRKQREEERKMRKLADERAQELKKIRAIEQAKIDESKNLEERHTMHREDLRSSLQEEFFRECEVWEVNAEDARAKAAELQAAREEDEMAELEAEAARKRAQKHEDRRARINELRKKYLEDELTMDGDKMGTFNQGIDHLEAKDAAPYCERLLADLFQCRKRMVDAMKRAKLALDKVKVFQGEYDSIEREVRGLRRTQRLAATNSTFQAIKPTKRELEELKRKLDDKQNALSEIKSLLTGRRELLDIANRSVQGLKEVLAQKEEETKEMIKVLKIREDKMKSNLAVFRVTKDNYNNERNEIEKILQQSQQREKVVSLELKKVRRHKGKFVDTDVWQKGVMQRMLSLDIKEHLEREESTLSRVLTEFKRTLDDVRDGIYKCDKDIKRVMSDIEEIKAVEVEMTKGWAIAMAKSVAVEFEEQMKNENNAMMIDEGTEERKNKAKAALTKKGSLADEIRLKQSEDRNKEEKAWVSMDVILNPEKYSHVSEVEAEEMKFDPDYSINFGVNDIKRLLNLPPQIQLALPFLYTSLEIQAHLLLTKYSHEQGEAYFREMDATSQDDLDARDRNKKMSPEQQREAERQLNVLLKDRRSSEARSTSAAELTAEQKDWLKLDKHLNPHLYIEPVSKDRKQSVFFGGPKKNVHHIPKQGDRYEAVRKEWEESGWEDDEEDWKNPFDDISLREIYKEEMDDLDTDDERYAKFLMDKYHCEVHETVFGETKEKALVGMKQVGQDLKDGKDFLNPHGRNGEGEGGGKMGGLLGLLKKEGGGGGGAGGGGDGGGGGGGGGGDGPSAEDEKKKKEEEEKAKKQAEEEEEEDNSHKVFGSWFVVHPAAVGKKSQTENFNPVEYDDHYHHPAAFQYYRLPEEITKEEAAKVDTLAVVTAHPTHAKWLKTSTDDQVKVVKSMDEMGKIDYGMVRKGLKVLVTSGKTTELINEQNCSLESRQSRTHKVDIKFDGKDKILDLTVSVVFQGVFGPRGYRLGRLAVQLYRMPSAEDKKKDPLAAPQALGYAPYELQILNTPDTLGRVVIVHKPNKIPVEDGTFQVVIGAAAASKYSIQVSGTLGEDAETVLNREFTTSLEKQKRLSQVSLELNELWTSMRLAERKIAVCQGLTEEAESESARCESDIEICNNELAEDDENMEFTEEERNDVFREIKVLEVEFAHWCKLFATRTQEKKDIKEGLEQMAEMRRERMKEKENLKVAMEKIRQIIPSATACVLGPGRATEVALALNAPLNLGKASAGSRWAALSAVKDQITSSLTPAEEVRRLYQREGMKALTLEERQWCMLDKCANPEKWEWLKIREEEEDRAREARGAKPKKRKYNAAIEQFRIDKSEVDRISETSFNKLQRKEVIVKKLLMKFHDDAEMMKRKAEQMGSGFDPHLAAEVRCKVPKTWTPVEKEWVTVDKILNPTAWIGREEAEGMHFDGNKASSELMELTEEEQNEIGNEEQDKLDKVNRLFKGKAGSGTGLAAIALQANKSKRSKANDLPLGKYKCTFSREQILKIWSAKSGDDLKSNDEERVWNLLKTYNGNYQEYVEGMKAMLERQKRLKETNGMDWQAIRNNVVGESLETDIDARCRTVLKELDKTIAFRNPFMDSAVLHVAPQRFPTTVLRLELERELDRLLREQIYERERASKFLVEDSSDSDAPGNEDESDEDEDEDTRARNAEMRRKERRLQMRANRAQEDVKEAKKRIMMDGASAAEQAQMKELEDLGFGGCLACKKNPCQWISNLDVPVVMKRKEQLADELNYIRKHPELIVLDSQIALSAQRGGSTRFKRADLIHELMWESRELERRMKLNGIDKELHDCYATRKEYMEVRVLHGYSTLLWTGNARRALEREHNKLVAMTTAHDVVDDILEWMLEGWYFGERESQQVVAGYVPSLKKDGFIKPGTETQKATAIREDQEKKKMESKGKDLEKDEEDKKEDEQGTPWEKIIPVNEAAKFRISKEKAIKEGDERDHVLNETEQTMKFGLFCLTFMYFRAMKMVRREKVSWEGSQETIEGPDAGKKRHITAERKKMLEEERSEKERTRNMEKSMIKAKEGEQRKRLRQEKERAEAAKKLYDKMRQEKMEKASAVVLARVYRGHLGRKAARRWARKKAELEAMNALMNASAITIQRVHRGHKGRVAASDVRMEMAEFIAQIREEEAKQDEEEYWKTHTFARYKRDVKAFVRTLAESVRSIQVGTGGGDPEDHDFGAM</sequence>
<name>A0A9W7C133_9STRA</name>
<feature type="region of interest" description="Disordered" evidence="2">
    <location>
        <begin position="1781"/>
        <end position="1869"/>
    </location>
</feature>
<feature type="compositionally biased region" description="Acidic residues" evidence="2">
    <location>
        <begin position="2689"/>
        <end position="2709"/>
    </location>
</feature>
<dbReference type="Proteomes" id="UP001165160">
    <property type="component" value="Unassembled WGS sequence"/>
</dbReference>
<dbReference type="SMART" id="SM00015">
    <property type="entry name" value="IQ"/>
    <property type="match status" value="2"/>
</dbReference>
<gene>
    <name evidence="3" type="ORF">TrVE_jg11094</name>
</gene>
<feature type="compositionally biased region" description="Basic and acidic residues" evidence="2">
    <location>
        <begin position="2710"/>
        <end position="2719"/>
    </location>
</feature>
<organism evidence="3 4">
    <name type="scientific">Triparma verrucosa</name>
    <dbReference type="NCBI Taxonomy" id="1606542"/>
    <lineage>
        <taxon>Eukaryota</taxon>
        <taxon>Sar</taxon>
        <taxon>Stramenopiles</taxon>
        <taxon>Ochrophyta</taxon>
        <taxon>Bolidophyceae</taxon>
        <taxon>Parmales</taxon>
        <taxon>Triparmaceae</taxon>
        <taxon>Triparma</taxon>
    </lineage>
</organism>
<keyword evidence="1" id="KW-0175">Coiled coil</keyword>
<feature type="coiled-coil region" evidence="1">
    <location>
        <begin position="1259"/>
        <end position="1314"/>
    </location>
</feature>